<gene>
    <name evidence="1" type="ORF">A3844_19310</name>
</gene>
<organism evidence="1 2">
    <name type="scientific">Paenibacillus helianthi</name>
    <dbReference type="NCBI Taxonomy" id="1349432"/>
    <lineage>
        <taxon>Bacteria</taxon>
        <taxon>Bacillati</taxon>
        <taxon>Bacillota</taxon>
        <taxon>Bacilli</taxon>
        <taxon>Bacillales</taxon>
        <taxon>Paenibacillaceae</taxon>
        <taxon>Paenibacillus</taxon>
    </lineage>
</organism>
<evidence type="ECO:0000313" key="1">
    <source>
        <dbReference type="EMBL" id="OKP84639.1"/>
    </source>
</evidence>
<proteinExistence type="predicted"/>
<comment type="caution">
    <text evidence="1">The sequence shown here is derived from an EMBL/GenBank/DDBJ whole genome shotgun (WGS) entry which is preliminary data.</text>
</comment>
<protein>
    <submittedName>
        <fullName evidence="1">Uncharacterized protein</fullName>
    </submittedName>
</protein>
<evidence type="ECO:0000313" key="2">
    <source>
        <dbReference type="Proteomes" id="UP000186058"/>
    </source>
</evidence>
<keyword evidence="2" id="KW-1185">Reference proteome</keyword>
<dbReference type="RefSeq" id="WP_074108297.1">
    <property type="nucleotide sequence ID" value="NZ_LVWI01000052.1"/>
</dbReference>
<reference evidence="1 2" key="1">
    <citation type="submission" date="2016-03" db="EMBL/GenBank/DDBJ databases">
        <authorList>
            <person name="Sant'Anna F.H."/>
            <person name="Ambrosini A."/>
            <person name="Souza R."/>
            <person name="Bach E."/>
            <person name="Fernandes G."/>
            <person name="Balsanelli E."/>
            <person name="Baura V.A."/>
            <person name="Souza E.M."/>
            <person name="Passaglia L."/>
        </authorList>
    </citation>
    <scope>NUCLEOTIDE SEQUENCE [LARGE SCALE GENOMIC DNA]</scope>
    <source>
        <strain evidence="1 2">P26E</strain>
    </source>
</reference>
<sequence>MKPVREVFELQALEIIYLTALTGGNSFPGLAMNLEGESEIKQRSLMDAQMRALEAKGYLEIDFMGIAKVNEVLHRFIVAASNCKSYLCQLVQRNQEISKICYFIQDESRFELKHQSGSNTYKLQEIYARHELMFQVIDSIPLIQNLAEDEQSQTVMNGEVDLESWTGQLLQAGAVVTSLAEIQCISEKAQVIRELNLLIHEDQMWLLRRGSDEQISRTSATLSTAVEELCLWLQEA</sequence>
<accession>A0ABX3EM63</accession>
<name>A0ABX3EM63_9BACL</name>
<dbReference type="Proteomes" id="UP000186058">
    <property type="component" value="Unassembled WGS sequence"/>
</dbReference>
<dbReference type="EMBL" id="LVWI01000052">
    <property type="protein sequence ID" value="OKP84639.1"/>
    <property type="molecule type" value="Genomic_DNA"/>
</dbReference>